<gene>
    <name evidence="2" type="ORF">VTK73DRAFT_4494</name>
</gene>
<organism evidence="2 3">
    <name type="scientific">Phialemonium thermophilum</name>
    <dbReference type="NCBI Taxonomy" id="223376"/>
    <lineage>
        <taxon>Eukaryota</taxon>
        <taxon>Fungi</taxon>
        <taxon>Dikarya</taxon>
        <taxon>Ascomycota</taxon>
        <taxon>Pezizomycotina</taxon>
        <taxon>Sordariomycetes</taxon>
        <taxon>Sordariomycetidae</taxon>
        <taxon>Cephalothecales</taxon>
        <taxon>Cephalothecaceae</taxon>
        <taxon>Phialemonium</taxon>
    </lineage>
</organism>
<dbReference type="EMBL" id="JAZHXJ010002548">
    <property type="protein sequence ID" value="KAL1837972.1"/>
    <property type="molecule type" value="Genomic_DNA"/>
</dbReference>
<evidence type="ECO:0000256" key="1">
    <source>
        <dbReference type="SAM" id="MobiDB-lite"/>
    </source>
</evidence>
<proteinExistence type="predicted"/>
<dbReference type="Proteomes" id="UP001586593">
    <property type="component" value="Unassembled WGS sequence"/>
</dbReference>
<evidence type="ECO:0000313" key="2">
    <source>
        <dbReference type="EMBL" id="KAL1837972.1"/>
    </source>
</evidence>
<comment type="caution">
    <text evidence="2">The sequence shown here is derived from an EMBL/GenBank/DDBJ whole genome shotgun (WGS) entry which is preliminary data.</text>
</comment>
<sequence length="105" mass="12313">MARGMAAVAKRRGEETEARRMLLLLLLLLLLSPLTRLQRLLLWKAVVNQLRRVPRRRSRNHMDRNEQEGGSGKGRNDHREEEGRGQEINGRFRRECKVGSRLRMT</sequence>
<evidence type="ECO:0000313" key="3">
    <source>
        <dbReference type="Proteomes" id="UP001586593"/>
    </source>
</evidence>
<reference evidence="2 3" key="1">
    <citation type="journal article" date="2024" name="Commun. Biol.">
        <title>Comparative genomic analysis of thermophilic fungi reveals convergent evolutionary adaptations and gene losses.</title>
        <authorList>
            <person name="Steindorff A.S."/>
            <person name="Aguilar-Pontes M.V."/>
            <person name="Robinson A.J."/>
            <person name="Andreopoulos B."/>
            <person name="LaButti K."/>
            <person name="Kuo A."/>
            <person name="Mondo S."/>
            <person name="Riley R."/>
            <person name="Otillar R."/>
            <person name="Haridas S."/>
            <person name="Lipzen A."/>
            <person name="Grimwood J."/>
            <person name="Schmutz J."/>
            <person name="Clum A."/>
            <person name="Reid I.D."/>
            <person name="Moisan M.C."/>
            <person name="Butler G."/>
            <person name="Nguyen T.T.M."/>
            <person name="Dewar K."/>
            <person name="Conant G."/>
            <person name="Drula E."/>
            <person name="Henrissat B."/>
            <person name="Hansel C."/>
            <person name="Singer S."/>
            <person name="Hutchinson M.I."/>
            <person name="de Vries R.P."/>
            <person name="Natvig D.O."/>
            <person name="Powell A.J."/>
            <person name="Tsang A."/>
            <person name="Grigoriev I.V."/>
        </authorList>
    </citation>
    <scope>NUCLEOTIDE SEQUENCE [LARGE SCALE GENOMIC DNA]</scope>
    <source>
        <strain evidence="2 3">ATCC 24622</strain>
    </source>
</reference>
<protein>
    <submittedName>
        <fullName evidence="2">Uncharacterized protein</fullName>
    </submittedName>
</protein>
<name>A0ABR3V870_9PEZI</name>
<accession>A0ABR3V870</accession>
<keyword evidence="3" id="KW-1185">Reference proteome</keyword>
<feature type="region of interest" description="Disordered" evidence="1">
    <location>
        <begin position="54"/>
        <end position="105"/>
    </location>
</feature>
<feature type="compositionally biased region" description="Basic and acidic residues" evidence="1">
    <location>
        <begin position="74"/>
        <end position="98"/>
    </location>
</feature>